<accession>F4L0K3</accession>
<dbReference type="HOGENOM" id="CLU_1882673_0_0_10"/>
<evidence type="ECO:0008006" key="4">
    <source>
        <dbReference type="Google" id="ProtNLM"/>
    </source>
</evidence>
<dbReference type="KEGG" id="hhy:Halhy_0606"/>
<organism evidence="2 3">
    <name type="scientific">Haliscomenobacter hydrossis (strain ATCC 27775 / DSM 1100 / LMG 10767 / O)</name>
    <dbReference type="NCBI Taxonomy" id="760192"/>
    <lineage>
        <taxon>Bacteria</taxon>
        <taxon>Pseudomonadati</taxon>
        <taxon>Bacteroidota</taxon>
        <taxon>Saprospiria</taxon>
        <taxon>Saprospirales</taxon>
        <taxon>Haliscomenobacteraceae</taxon>
        <taxon>Haliscomenobacter</taxon>
    </lineage>
</organism>
<keyword evidence="3" id="KW-1185">Reference proteome</keyword>
<dbReference type="RefSeq" id="WP_013763079.1">
    <property type="nucleotide sequence ID" value="NC_015510.1"/>
</dbReference>
<evidence type="ECO:0000256" key="1">
    <source>
        <dbReference type="SAM" id="SignalP"/>
    </source>
</evidence>
<protein>
    <recommendedName>
        <fullName evidence="4">Secreted protein</fullName>
    </recommendedName>
</protein>
<gene>
    <name evidence="2" type="ordered locus">Halhy_0606</name>
</gene>
<name>F4L0K3_HALH1</name>
<evidence type="ECO:0000313" key="2">
    <source>
        <dbReference type="EMBL" id="AEE48515.1"/>
    </source>
</evidence>
<dbReference type="EMBL" id="CP002691">
    <property type="protein sequence ID" value="AEE48515.1"/>
    <property type="molecule type" value="Genomic_DNA"/>
</dbReference>
<dbReference type="Proteomes" id="UP000008461">
    <property type="component" value="Chromosome"/>
</dbReference>
<reference key="2">
    <citation type="submission" date="2011-04" db="EMBL/GenBank/DDBJ databases">
        <title>Complete sequence of chromosome of Haliscomenobacter hydrossis DSM 1100.</title>
        <authorList>
            <consortium name="US DOE Joint Genome Institute (JGI-PGF)"/>
            <person name="Lucas S."/>
            <person name="Han J."/>
            <person name="Lapidus A."/>
            <person name="Bruce D."/>
            <person name="Goodwin L."/>
            <person name="Pitluck S."/>
            <person name="Peters L."/>
            <person name="Kyrpides N."/>
            <person name="Mavromatis K."/>
            <person name="Ivanova N."/>
            <person name="Ovchinnikova G."/>
            <person name="Pagani I."/>
            <person name="Daligault H."/>
            <person name="Detter J.C."/>
            <person name="Han C."/>
            <person name="Land M."/>
            <person name="Hauser L."/>
            <person name="Markowitz V."/>
            <person name="Cheng J.-F."/>
            <person name="Hugenholtz P."/>
            <person name="Woyke T."/>
            <person name="Wu D."/>
            <person name="Verbarg S."/>
            <person name="Frueling A."/>
            <person name="Brambilla E."/>
            <person name="Klenk H.-P."/>
            <person name="Eisen J.A."/>
        </authorList>
    </citation>
    <scope>NUCLEOTIDE SEQUENCE</scope>
    <source>
        <strain>DSM 1100</strain>
    </source>
</reference>
<feature type="chain" id="PRO_5003316312" description="Secreted protein" evidence="1">
    <location>
        <begin position="22"/>
        <end position="136"/>
    </location>
</feature>
<dbReference type="STRING" id="760192.Halhy_0606"/>
<reference evidence="2 3" key="1">
    <citation type="journal article" date="2011" name="Stand. Genomic Sci.">
        <title>Complete genome sequence of Haliscomenobacter hydrossis type strain (O).</title>
        <authorList>
            <consortium name="US DOE Joint Genome Institute (JGI-PGF)"/>
            <person name="Daligault H."/>
            <person name="Lapidus A."/>
            <person name="Zeytun A."/>
            <person name="Nolan M."/>
            <person name="Lucas S."/>
            <person name="Del Rio T.G."/>
            <person name="Tice H."/>
            <person name="Cheng J.F."/>
            <person name="Tapia R."/>
            <person name="Han C."/>
            <person name="Goodwin L."/>
            <person name="Pitluck S."/>
            <person name="Liolios K."/>
            <person name="Pagani I."/>
            <person name="Ivanova N."/>
            <person name="Huntemann M."/>
            <person name="Mavromatis K."/>
            <person name="Mikhailova N."/>
            <person name="Pati A."/>
            <person name="Chen A."/>
            <person name="Palaniappan K."/>
            <person name="Land M."/>
            <person name="Hauser L."/>
            <person name="Brambilla E.M."/>
            <person name="Rohde M."/>
            <person name="Verbarg S."/>
            <person name="Goker M."/>
            <person name="Bristow J."/>
            <person name="Eisen J.A."/>
            <person name="Markowitz V."/>
            <person name="Hugenholtz P."/>
            <person name="Kyrpides N.C."/>
            <person name="Klenk H.P."/>
            <person name="Woyke T."/>
        </authorList>
    </citation>
    <scope>NUCLEOTIDE SEQUENCE [LARGE SCALE GENOMIC DNA]</scope>
    <source>
        <strain evidence="3">ATCC 27775 / DSM 1100 / LMG 10767 / O</strain>
    </source>
</reference>
<evidence type="ECO:0000313" key="3">
    <source>
        <dbReference type="Proteomes" id="UP000008461"/>
    </source>
</evidence>
<sequence>MQVFKAMLFLLCLSAAFVAKGQNDFTNCTAVLLNNKMVVNEYSTSGKCELAMDAKGVFTVQPVSLGENGSADPRGKRRFKVAIRDGNTKTLFLYADQAYEEIEASKVLSQCKKGDSIVFITMDRDLALPHSEVLVE</sequence>
<dbReference type="AlphaFoldDB" id="F4L0K3"/>
<keyword evidence="1" id="KW-0732">Signal</keyword>
<dbReference type="eggNOG" id="ENOG5032V3U">
    <property type="taxonomic scope" value="Bacteria"/>
</dbReference>
<proteinExistence type="predicted"/>
<dbReference type="OrthoDB" id="961888at2"/>
<feature type="signal peptide" evidence="1">
    <location>
        <begin position="1"/>
        <end position="21"/>
    </location>
</feature>